<feature type="region of interest" description="Disordered" evidence="1">
    <location>
        <begin position="468"/>
        <end position="507"/>
    </location>
</feature>
<reference evidence="3" key="1">
    <citation type="submission" date="2023-03" db="EMBL/GenBank/DDBJ databases">
        <title>Massive genome expansion in bonnet fungi (Mycena s.s.) driven by repeated elements and novel gene families across ecological guilds.</title>
        <authorList>
            <consortium name="Lawrence Berkeley National Laboratory"/>
            <person name="Harder C.B."/>
            <person name="Miyauchi S."/>
            <person name="Viragh M."/>
            <person name="Kuo A."/>
            <person name="Thoen E."/>
            <person name="Andreopoulos B."/>
            <person name="Lu D."/>
            <person name="Skrede I."/>
            <person name="Drula E."/>
            <person name="Henrissat B."/>
            <person name="Morin E."/>
            <person name="Kohler A."/>
            <person name="Barry K."/>
            <person name="LaButti K."/>
            <person name="Morin E."/>
            <person name="Salamov A."/>
            <person name="Lipzen A."/>
            <person name="Mereny Z."/>
            <person name="Hegedus B."/>
            <person name="Baldrian P."/>
            <person name="Stursova M."/>
            <person name="Weitz H."/>
            <person name="Taylor A."/>
            <person name="Grigoriev I.V."/>
            <person name="Nagy L.G."/>
            <person name="Martin F."/>
            <person name="Kauserud H."/>
        </authorList>
    </citation>
    <scope>NUCLEOTIDE SEQUENCE</scope>
    <source>
        <strain evidence="3">CBHHK002</strain>
    </source>
</reference>
<dbReference type="EMBL" id="JARIHO010000003">
    <property type="protein sequence ID" value="KAJ7364545.1"/>
    <property type="molecule type" value="Genomic_DNA"/>
</dbReference>
<keyword evidence="2" id="KW-0812">Transmembrane</keyword>
<keyword evidence="2" id="KW-0472">Membrane</keyword>
<evidence type="ECO:0000256" key="2">
    <source>
        <dbReference type="SAM" id="Phobius"/>
    </source>
</evidence>
<keyword evidence="2" id="KW-1133">Transmembrane helix</keyword>
<evidence type="ECO:0000313" key="4">
    <source>
        <dbReference type="Proteomes" id="UP001218218"/>
    </source>
</evidence>
<feature type="transmembrane region" description="Helical" evidence="2">
    <location>
        <begin position="26"/>
        <end position="48"/>
    </location>
</feature>
<accession>A0AAD7APE8</accession>
<evidence type="ECO:0000256" key="1">
    <source>
        <dbReference type="SAM" id="MobiDB-lite"/>
    </source>
</evidence>
<evidence type="ECO:0000313" key="3">
    <source>
        <dbReference type="EMBL" id="KAJ7364545.1"/>
    </source>
</evidence>
<protein>
    <submittedName>
        <fullName evidence="3">Uncharacterized protein</fullName>
    </submittedName>
</protein>
<gene>
    <name evidence="3" type="ORF">DFH08DRAFT_274470</name>
</gene>
<feature type="compositionally biased region" description="Acidic residues" evidence="1">
    <location>
        <begin position="468"/>
        <end position="477"/>
    </location>
</feature>
<dbReference type="AlphaFoldDB" id="A0AAD7APE8"/>
<feature type="transmembrane region" description="Helical" evidence="2">
    <location>
        <begin position="398"/>
        <end position="422"/>
    </location>
</feature>
<keyword evidence="4" id="KW-1185">Reference proteome</keyword>
<comment type="caution">
    <text evidence="3">The sequence shown here is derived from an EMBL/GenBank/DDBJ whole genome shotgun (WGS) entry which is preliminary data.</text>
</comment>
<organism evidence="3 4">
    <name type="scientific">Mycena albidolilacea</name>
    <dbReference type="NCBI Taxonomy" id="1033008"/>
    <lineage>
        <taxon>Eukaryota</taxon>
        <taxon>Fungi</taxon>
        <taxon>Dikarya</taxon>
        <taxon>Basidiomycota</taxon>
        <taxon>Agaricomycotina</taxon>
        <taxon>Agaricomycetes</taxon>
        <taxon>Agaricomycetidae</taxon>
        <taxon>Agaricales</taxon>
        <taxon>Marasmiineae</taxon>
        <taxon>Mycenaceae</taxon>
        <taxon>Mycena</taxon>
    </lineage>
</organism>
<proteinExistence type="predicted"/>
<name>A0AAD7APE8_9AGAR</name>
<dbReference type="Proteomes" id="UP001218218">
    <property type="component" value="Unassembled WGS sequence"/>
</dbReference>
<sequence length="507" mass="56885">MFSQLTSYRLGYTVQRPYPWRRATPAILAGFLVISLFLTLLNVPLAAYEIVQEATYRPNDTLPPLLFSSLVPRLLQSPETTFSPQLLTVGETLVANNSVFNFTIVEAWDENLHLVPSFPYYNNPFSDGCDIENMTFSSVYKNLENLQADPYSQITFSVDVLCLHPTRFRMTTTVPAQSAFGFFESEVIFTHIIGDWMNAFMSNRPMPTLDLNALDLTVVPCCDCESHPESTGPSVLIPTEAPCRLKATRLVAAQGTAWYNSSHDFYLWGPPHGSRVLFDFSDWWYPPDAPANPHLLSYLEALGQTRVNDALQNVFQGLYHLVRLELGIILENQIFASPAMFNESIRRQAVPDYDIKATSVTAWAENVRFFNTTDRVPVISYLRPEPRLKPLGSAITSVFTSTFAMVSVLWTVFSIVASVIAVRSEESDKKFNGPSVEDRIDTNTAAISRIELSLQRLQSMWMERGLLEEEDADDEPDNSSANSSTGGHEEKSTLLVHHKQSDAHSAV</sequence>